<keyword evidence="3" id="KW-1185">Reference proteome</keyword>
<reference evidence="4" key="1">
    <citation type="submission" date="2025-08" db="UniProtKB">
        <authorList>
            <consortium name="RefSeq"/>
        </authorList>
    </citation>
    <scope>IDENTIFICATION</scope>
    <source>
        <tissue evidence="4">Skeletal muscle</tissue>
    </source>
</reference>
<dbReference type="GeneID" id="106544817"/>
<comment type="similarity">
    <text evidence="1">Belongs to the UPF0488 family.</text>
</comment>
<feature type="region of interest" description="Disordered" evidence="2">
    <location>
        <begin position="397"/>
        <end position="443"/>
    </location>
</feature>
<dbReference type="Pfam" id="PF15393">
    <property type="entry name" value="DUF4615"/>
    <property type="match status" value="2"/>
</dbReference>
<protein>
    <submittedName>
        <fullName evidence="4">Uncharacterized protein LOC106544817</fullName>
    </submittedName>
</protein>
<evidence type="ECO:0000256" key="1">
    <source>
        <dbReference type="ARBA" id="ARBA00005707"/>
    </source>
</evidence>
<dbReference type="Proteomes" id="UP000504617">
    <property type="component" value="Unplaced"/>
</dbReference>
<feature type="compositionally biased region" description="Basic and acidic residues" evidence="2">
    <location>
        <begin position="226"/>
        <end position="243"/>
    </location>
</feature>
<feature type="compositionally biased region" description="Basic residues" evidence="2">
    <location>
        <begin position="272"/>
        <end position="281"/>
    </location>
</feature>
<dbReference type="OrthoDB" id="20277at2759"/>
<organism evidence="3 4">
    <name type="scientific">Thamnophis sirtalis</name>
    <dbReference type="NCBI Taxonomy" id="35019"/>
    <lineage>
        <taxon>Eukaryota</taxon>
        <taxon>Metazoa</taxon>
        <taxon>Chordata</taxon>
        <taxon>Craniata</taxon>
        <taxon>Vertebrata</taxon>
        <taxon>Euteleostomi</taxon>
        <taxon>Lepidosauria</taxon>
        <taxon>Squamata</taxon>
        <taxon>Bifurcata</taxon>
        <taxon>Unidentata</taxon>
        <taxon>Episquamata</taxon>
        <taxon>Toxicofera</taxon>
        <taxon>Serpentes</taxon>
        <taxon>Colubroidea</taxon>
        <taxon>Colubridae</taxon>
        <taxon>Natricinae</taxon>
        <taxon>Thamnophis</taxon>
    </lineage>
</organism>
<feature type="compositionally biased region" description="Basic and acidic residues" evidence="2">
    <location>
        <begin position="143"/>
        <end position="152"/>
    </location>
</feature>
<feature type="region of interest" description="Disordered" evidence="2">
    <location>
        <begin position="143"/>
        <end position="310"/>
    </location>
</feature>
<proteinExistence type="inferred from homology"/>
<evidence type="ECO:0000313" key="4">
    <source>
        <dbReference type="RefSeq" id="XP_013916682.1"/>
    </source>
</evidence>
<gene>
    <name evidence="4" type="primary">LOC106544817</name>
</gene>
<dbReference type="RefSeq" id="XP_013916682.1">
    <property type="nucleotide sequence ID" value="XM_014061207.1"/>
</dbReference>
<dbReference type="PANTHER" id="PTHR13602">
    <property type="entry name" value="UPF0488 PROTEIN C8ORF33"/>
    <property type="match status" value="1"/>
</dbReference>
<evidence type="ECO:0000256" key="2">
    <source>
        <dbReference type="SAM" id="MobiDB-lite"/>
    </source>
</evidence>
<name>A0A6I9XRI1_9SAUR</name>
<dbReference type="KEGG" id="tsr:106544817"/>
<sequence length="457" mass="50665">MEEAPKPTFQDELEWCITQLETGLLRLNPTPKQADETRHILRVLRSRKAPLVKKRQMMHHVFGDYRLKMAEENKRTAKAGVTPGQVEIQQGNSLPLGSVVYRKQQSDSPSAASTSLLTSSDNGFQFNFVLPERTTEEMDRITAEEHGLDGSREQSTGNGPTRMLDFSTGTQQPGFAFNFTIPDASSPSGDAVDPGCAASAEAAPERDISSQKTVVTTERSASSPSDRNDGKDSVSRRSKEHPMQEVPRLEATQVASTEVAAEESVVAAGGPSKRKKKKKPPPSKVALIDKGGGDNKLGGQGTSEPAEMLQPEDQLKREIDWCVEQLELGLKTQKSSPKQTEEALRAIKTLRSKKAVLAKKRQVMRLMFGDYRAKMAEERQKQLKLLQTASKAAHITEVNEETQKKRSQVFRKSAEGARTFQDLPEPSRCQPPASLRSTDPSSFKFRPSQEEFCFNFF</sequence>
<dbReference type="InterPro" id="IPR029274">
    <property type="entry name" value="DUF4615"/>
</dbReference>
<accession>A0A6I9XRI1</accession>
<feature type="compositionally biased region" description="Polar residues" evidence="2">
    <location>
        <begin position="210"/>
        <end position="225"/>
    </location>
</feature>
<evidence type="ECO:0000313" key="3">
    <source>
        <dbReference type="Proteomes" id="UP000504617"/>
    </source>
</evidence>
<dbReference type="AlphaFoldDB" id="A0A6I9XRI1"/>
<feature type="compositionally biased region" description="Low complexity" evidence="2">
    <location>
        <begin position="250"/>
        <end position="268"/>
    </location>
</feature>
<dbReference type="PANTHER" id="PTHR13602:SF2">
    <property type="entry name" value="UPF0488 PROTEIN C8ORF33"/>
    <property type="match status" value="1"/>
</dbReference>